<evidence type="ECO:0000256" key="3">
    <source>
        <dbReference type="ARBA" id="ARBA00022692"/>
    </source>
</evidence>
<dbReference type="InterPro" id="IPR004268">
    <property type="entry name" value="MurJ"/>
</dbReference>
<keyword evidence="5" id="KW-0573">Peptidoglycan synthesis</keyword>
<keyword evidence="4" id="KW-0133">Cell shape</keyword>
<organism evidence="9 11">
    <name type="scientific">Alkalithermobacter thermoalcaliphilus JW-YL-7 = DSM 7308</name>
    <dbReference type="NCBI Taxonomy" id="1121328"/>
    <lineage>
        <taxon>Bacteria</taxon>
        <taxon>Bacillati</taxon>
        <taxon>Bacillota</taxon>
        <taxon>Clostridia</taxon>
        <taxon>Peptostreptococcales</taxon>
        <taxon>Tepidibacteraceae</taxon>
        <taxon>Alkalithermobacter</taxon>
    </lineage>
</organism>
<evidence type="ECO:0000313" key="12">
    <source>
        <dbReference type="Proteomes" id="UP000323392"/>
    </source>
</evidence>
<sequence>MVLSKPLFSILFGRGAFNSEAIEMTSKVLFYYSIGMIGYWIYVNILDKILGFYDKITAILDNPNINAFKLSPEGEELKANYVNSPS</sequence>
<evidence type="ECO:0000256" key="7">
    <source>
        <dbReference type="ARBA" id="ARBA00023136"/>
    </source>
</evidence>
<evidence type="ECO:0000256" key="2">
    <source>
        <dbReference type="ARBA" id="ARBA00022475"/>
    </source>
</evidence>
<feature type="transmembrane region" description="Helical" evidence="8">
    <location>
        <begin position="28"/>
        <end position="46"/>
    </location>
</feature>
<protein>
    <submittedName>
        <fullName evidence="10">MviN-like protein</fullName>
    </submittedName>
    <submittedName>
        <fullName evidence="9">Virulence factor MVIN family protein</fullName>
    </submittedName>
</protein>
<evidence type="ECO:0000313" key="10">
    <source>
        <dbReference type="EMBL" id="SHK70309.1"/>
    </source>
</evidence>
<dbReference type="AlphaFoldDB" id="A0A150FU59"/>
<keyword evidence="2" id="KW-1003">Cell membrane</keyword>
<evidence type="ECO:0000313" key="11">
    <source>
        <dbReference type="Proteomes" id="UP000092605"/>
    </source>
</evidence>
<evidence type="ECO:0000256" key="1">
    <source>
        <dbReference type="ARBA" id="ARBA00004651"/>
    </source>
</evidence>
<reference evidence="9 11" key="1">
    <citation type="submission" date="2016-02" db="EMBL/GenBank/DDBJ databases">
        <title>Draft genome sequence for Clostridium paradoxum JW-YL-7.</title>
        <authorList>
            <person name="Utturkar S.M."/>
            <person name="Lancaster A."/>
            <person name="Poole F.L."/>
            <person name="Adams M.W."/>
            <person name="Brown S.D."/>
        </authorList>
    </citation>
    <scope>NUCLEOTIDE SEQUENCE [LARGE SCALE GENOMIC DNA]</scope>
    <source>
        <strain evidence="9 11">JW-YL-7</strain>
    </source>
</reference>
<dbReference type="GO" id="GO:0005886">
    <property type="term" value="C:plasma membrane"/>
    <property type="evidence" value="ECO:0007669"/>
    <property type="project" value="UniProtKB-SubCell"/>
</dbReference>
<proteinExistence type="predicted"/>
<comment type="subcellular location">
    <subcellularLocation>
        <location evidence="1">Cell membrane</location>
        <topology evidence="1">Multi-pass membrane protein</topology>
    </subcellularLocation>
</comment>
<comment type="caution">
    <text evidence="9">The sequence shown here is derived from an EMBL/GenBank/DDBJ whole genome shotgun (WGS) entry which is preliminary data.</text>
</comment>
<dbReference type="RefSeq" id="WP_066071647.1">
    <property type="nucleotide sequence ID" value="NZ_FRBG01000004.1"/>
</dbReference>
<evidence type="ECO:0000256" key="4">
    <source>
        <dbReference type="ARBA" id="ARBA00022960"/>
    </source>
</evidence>
<keyword evidence="12" id="KW-1185">Reference proteome</keyword>
<name>A0A150FU59_CLOPD</name>
<dbReference type="OrthoDB" id="9786339at2"/>
<evidence type="ECO:0000256" key="6">
    <source>
        <dbReference type="ARBA" id="ARBA00022989"/>
    </source>
</evidence>
<evidence type="ECO:0000256" key="8">
    <source>
        <dbReference type="SAM" id="Phobius"/>
    </source>
</evidence>
<dbReference type="Pfam" id="PF03023">
    <property type="entry name" value="MurJ"/>
    <property type="match status" value="1"/>
</dbReference>
<dbReference type="EMBL" id="FRBG01000004">
    <property type="protein sequence ID" value="SHK70309.1"/>
    <property type="molecule type" value="Genomic_DNA"/>
</dbReference>
<accession>A0A150FU59</accession>
<dbReference type="GO" id="GO:0008360">
    <property type="term" value="P:regulation of cell shape"/>
    <property type="evidence" value="ECO:0007669"/>
    <property type="project" value="UniProtKB-KW"/>
</dbReference>
<evidence type="ECO:0000313" key="9">
    <source>
        <dbReference type="EMBL" id="KXZ40570.1"/>
    </source>
</evidence>
<evidence type="ECO:0000256" key="5">
    <source>
        <dbReference type="ARBA" id="ARBA00022984"/>
    </source>
</evidence>
<reference evidence="10 12" key="2">
    <citation type="submission" date="2016-11" db="EMBL/GenBank/DDBJ databases">
        <authorList>
            <person name="Varghese N."/>
            <person name="Submissions S."/>
        </authorList>
    </citation>
    <scope>NUCLEOTIDE SEQUENCE [LARGE SCALE GENOMIC DNA]</scope>
    <source>
        <strain evidence="10 12">DSM 7308</strain>
    </source>
</reference>
<gene>
    <name evidence="9" type="ORF">JWYL7_1645</name>
    <name evidence="10" type="ORF">SAMN05661008_00732</name>
</gene>
<keyword evidence="6 8" id="KW-1133">Transmembrane helix</keyword>
<dbReference type="Proteomes" id="UP000092605">
    <property type="component" value="Unassembled WGS sequence"/>
</dbReference>
<dbReference type="EMBL" id="LSFY01000001">
    <property type="protein sequence ID" value="KXZ40570.1"/>
    <property type="molecule type" value="Genomic_DNA"/>
</dbReference>
<keyword evidence="7 8" id="KW-0472">Membrane</keyword>
<dbReference type="GO" id="GO:0009252">
    <property type="term" value="P:peptidoglycan biosynthetic process"/>
    <property type="evidence" value="ECO:0007669"/>
    <property type="project" value="UniProtKB-KW"/>
</dbReference>
<keyword evidence="3 8" id="KW-0812">Transmembrane</keyword>
<dbReference type="STRING" id="1121328.JWYL7_1645"/>
<dbReference type="Proteomes" id="UP000323392">
    <property type="component" value="Unassembled WGS sequence"/>
</dbReference>